<keyword evidence="7" id="KW-0238">DNA-binding</keyword>
<evidence type="ECO:0000256" key="8">
    <source>
        <dbReference type="ARBA" id="ARBA00049120"/>
    </source>
</evidence>
<evidence type="ECO:0000256" key="5">
    <source>
        <dbReference type="ARBA" id="ARBA00022691"/>
    </source>
</evidence>
<dbReference type="InterPro" id="IPR029063">
    <property type="entry name" value="SAM-dependent_MTases_sf"/>
</dbReference>
<organism evidence="10">
    <name type="scientific">mine drainage metagenome</name>
    <dbReference type="NCBI Taxonomy" id="410659"/>
    <lineage>
        <taxon>unclassified sequences</taxon>
        <taxon>metagenomes</taxon>
        <taxon>ecological metagenomes</taxon>
    </lineage>
</organism>
<reference evidence="10" key="2">
    <citation type="journal article" date="2014" name="ISME J.">
        <title>Microbial stratification in low pH oxic and suboxic macroscopic growths along an acid mine drainage.</title>
        <authorList>
            <person name="Mendez-Garcia C."/>
            <person name="Mesa V."/>
            <person name="Sprenger R.R."/>
            <person name="Richter M."/>
            <person name="Diez M.S."/>
            <person name="Solano J."/>
            <person name="Bargiela R."/>
            <person name="Golyshina O.V."/>
            <person name="Manteca A."/>
            <person name="Ramos J.L."/>
            <person name="Gallego J.R."/>
            <person name="Llorente I."/>
            <person name="Martins Dos Santos V.A."/>
            <person name="Jensen O.N."/>
            <person name="Pelaez A.I."/>
            <person name="Sanchez J."/>
            <person name="Ferrer M."/>
        </authorList>
    </citation>
    <scope>NUCLEOTIDE SEQUENCE</scope>
</reference>
<evidence type="ECO:0000256" key="4">
    <source>
        <dbReference type="ARBA" id="ARBA00022679"/>
    </source>
</evidence>
<evidence type="ECO:0000256" key="3">
    <source>
        <dbReference type="ARBA" id="ARBA00022603"/>
    </source>
</evidence>
<dbReference type="InterPro" id="IPR001091">
    <property type="entry name" value="RM_Methyltransferase"/>
</dbReference>
<dbReference type="Pfam" id="PF01555">
    <property type="entry name" value="N6_N4_Mtase"/>
    <property type="match status" value="1"/>
</dbReference>
<dbReference type="InterPro" id="IPR002941">
    <property type="entry name" value="DNA_methylase_N4/N6"/>
</dbReference>
<dbReference type="AlphaFoldDB" id="T1C480"/>
<dbReference type="EC" id="2.1.1.113" evidence="2"/>
<keyword evidence="6" id="KW-0680">Restriction system</keyword>
<dbReference type="GO" id="GO:0003677">
    <property type="term" value="F:DNA binding"/>
    <property type="evidence" value="ECO:0007669"/>
    <property type="project" value="UniProtKB-KW"/>
</dbReference>
<evidence type="ECO:0000256" key="6">
    <source>
        <dbReference type="ARBA" id="ARBA00022747"/>
    </source>
</evidence>
<evidence type="ECO:0000259" key="9">
    <source>
        <dbReference type="Pfam" id="PF01555"/>
    </source>
</evidence>
<dbReference type="GO" id="GO:0008170">
    <property type="term" value="F:N-methyltransferase activity"/>
    <property type="evidence" value="ECO:0007669"/>
    <property type="project" value="InterPro"/>
</dbReference>
<keyword evidence="3 10" id="KW-0489">Methyltransferase</keyword>
<dbReference type="PROSITE" id="PS00093">
    <property type="entry name" value="N4_MTASE"/>
    <property type="match status" value="1"/>
</dbReference>
<dbReference type="GO" id="GO:0009307">
    <property type="term" value="P:DNA restriction-modification system"/>
    <property type="evidence" value="ECO:0007669"/>
    <property type="project" value="UniProtKB-KW"/>
</dbReference>
<dbReference type="SUPFAM" id="SSF53335">
    <property type="entry name" value="S-adenosyl-L-methionine-dependent methyltransferases"/>
    <property type="match status" value="1"/>
</dbReference>
<comment type="catalytic activity">
    <reaction evidence="8">
        <text>a 2'-deoxycytidine in DNA + S-adenosyl-L-methionine = an N(4)-methyl-2'-deoxycytidine in DNA + S-adenosyl-L-homocysteine + H(+)</text>
        <dbReference type="Rhea" id="RHEA:16857"/>
        <dbReference type="Rhea" id="RHEA-COMP:11369"/>
        <dbReference type="Rhea" id="RHEA-COMP:13674"/>
        <dbReference type="ChEBI" id="CHEBI:15378"/>
        <dbReference type="ChEBI" id="CHEBI:57856"/>
        <dbReference type="ChEBI" id="CHEBI:59789"/>
        <dbReference type="ChEBI" id="CHEBI:85452"/>
        <dbReference type="ChEBI" id="CHEBI:137933"/>
        <dbReference type="EC" id="2.1.1.113"/>
    </reaction>
</comment>
<accession>T1C480</accession>
<dbReference type="Gene3D" id="3.40.50.150">
    <property type="entry name" value="Vaccinia Virus protein VP39"/>
    <property type="match status" value="1"/>
</dbReference>
<keyword evidence="5" id="KW-0949">S-adenosyl-L-methionine</keyword>
<name>T1C480_9ZZZZ</name>
<evidence type="ECO:0000313" key="10">
    <source>
        <dbReference type="EMBL" id="EQD75643.1"/>
    </source>
</evidence>
<proteinExistence type="inferred from homology"/>
<comment type="similarity">
    <text evidence="1">Belongs to the N(4)/N(6)-methyltransferase family. N(4) subfamily.</text>
</comment>
<dbReference type="GO" id="GO:0032259">
    <property type="term" value="P:methylation"/>
    <property type="evidence" value="ECO:0007669"/>
    <property type="project" value="UniProtKB-KW"/>
</dbReference>
<gene>
    <name evidence="10" type="ORF">B1A_03876</name>
</gene>
<sequence>MADDGVRVQTCVTSPPYFGLRDYGVEGQIGLERNPAEYVERIVDVFRAVREVLMDDGTVWLNLGDSYTGNGGQSPQAGPLFKGRRRQRENVCRSARVVFEELKRKEL</sequence>
<comment type="caution">
    <text evidence="10">The sequence shown here is derived from an EMBL/GenBank/DDBJ whole genome shotgun (WGS) entry which is preliminary data.</text>
</comment>
<dbReference type="EMBL" id="AUZX01002831">
    <property type="protein sequence ID" value="EQD75643.1"/>
    <property type="molecule type" value="Genomic_DNA"/>
</dbReference>
<reference evidence="10" key="1">
    <citation type="submission" date="2013-08" db="EMBL/GenBank/DDBJ databases">
        <authorList>
            <person name="Mendez C."/>
            <person name="Richter M."/>
            <person name="Ferrer M."/>
            <person name="Sanchez J."/>
        </authorList>
    </citation>
    <scope>NUCLEOTIDE SEQUENCE</scope>
</reference>
<dbReference type="PRINTS" id="PR00508">
    <property type="entry name" value="S21N4MTFRASE"/>
</dbReference>
<keyword evidence="4" id="KW-0808">Transferase</keyword>
<dbReference type="GO" id="GO:0015667">
    <property type="term" value="F:site-specific DNA-methyltransferase (cytosine-N4-specific) activity"/>
    <property type="evidence" value="ECO:0007669"/>
    <property type="project" value="UniProtKB-EC"/>
</dbReference>
<protein>
    <recommendedName>
        <fullName evidence="2">site-specific DNA-methyltransferase (cytosine-N(4)-specific)</fullName>
        <ecNumber evidence="2">2.1.1.113</ecNumber>
    </recommendedName>
</protein>
<dbReference type="InterPro" id="IPR017985">
    <property type="entry name" value="MeTrfase_CN4_CS"/>
</dbReference>
<evidence type="ECO:0000256" key="2">
    <source>
        <dbReference type="ARBA" id="ARBA00012185"/>
    </source>
</evidence>
<feature type="domain" description="DNA methylase N-4/N-6" evidence="9">
    <location>
        <begin position="8"/>
        <end position="81"/>
    </location>
</feature>
<feature type="non-terminal residue" evidence="10">
    <location>
        <position position="107"/>
    </location>
</feature>
<evidence type="ECO:0000256" key="1">
    <source>
        <dbReference type="ARBA" id="ARBA00010203"/>
    </source>
</evidence>
<evidence type="ECO:0000256" key="7">
    <source>
        <dbReference type="ARBA" id="ARBA00023125"/>
    </source>
</evidence>